<proteinExistence type="predicted"/>
<evidence type="ECO:0000256" key="1">
    <source>
        <dbReference type="SAM" id="Coils"/>
    </source>
</evidence>
<sequence length="83" mass="9701">MELKKTLTPEEVQEKQQEIINLMSQLSSTQSDIGDWKITKTYEARMREEADPYDTKALMDARQEVRDRINELQQEIDAAEQGL</sequence>
<reference evidence="2 3" key="1">
    <citation type="submission" date="2018-01" db="EMBL/GenBank/DDBJ databases">
        <authorList>
            <person name="Gaut B.S."/>
            <person name="Morton B.R."/>
            <person name="Clegg M.T."/>
            <person name="Duvall M.R."/>
        </authorList>
    </citation>
    <scope>NUCLEOTIDE SEQUENCE [LARGE SCALE GENOMIC DNA]</scope>
    <source>
        <strain evidence="2">GP69</strain>
    </source>
</reference>
<evidence type="ECO:0000313" key="3">
    <source>
        <dbReference type="Proteomes" id="UP000236311"/>
    </source>
</evidence>
<accession>A0A2K4ZKK7</accession>
<evidence type="ECO:0000313" key="2">
    <source>
        <dbReference type="EMBL" id="SOY31019.1"/>
    </source>
</evidence>
<name>A0A2K4ZKK7_9FIRM</name>
<feature type="coiled-coil region" evidence="1">
    <location>
        <begin position="12"/>
        <end position="82"/>
    </location>
</feature>
<organism evidence="2 3">
    <name type="scientific">Acetatifactor muris</name>
    <dbReference type="NCBI Taxonomy" id="879566"/>
    <lineage>
        <taxon>Bacteria</taxon>
        <taxon>Bacillati</taxon>
        <taxon>Bacillota</taxon>
        <taxon>Clostridia</taxon>
        <taxon>Lachnospirales</taxon>
        <taxon>Lachnospiraceae</taxon>
        <taxon>Acetatifactor</taxon>
    </lineage>
</organism>
<keyword evidence="1" id="KW-0175">Coiled coil</keyword>
<dbReference type="OrthoDB" id="2087693at2"/>
<dbReference type="AlphaFoldDB" id="A0A2K4ZKK7"/>
<dbReference type="Proteomes" id="UP000236311">
    <property type="component" value="Unassembled WGS sequence"/>
</dbReference>
<dbReference type="RefSeq" id="WP_103241031.1">
    <property type="nucleotide sequence ID" value="NZ_JANJZD010000024.1"/>
</dbReference>
<dbReference type="EMBL" id="OFSM01000021">
    <property type="protein sequence ID" value="SOY31019.1"/>
    <property type="molecule type" value="Genomic_DNA"/>
</dbReference>
<keyword evidence="3" id="KW-1185">Reference proteome</keyword>
<gene>
    <name evidence="2" type="ORF">AMURIS_03753</name>
</gene>
<protein>
    <submittedName>
        <fullName evidence="2">Uncharacterized protein</fullName>
    </submittedName>
</protein>